<comment type="caution">
    <text evidence="3">The sequence shown here is derived from an EMBL/GenBank/DDBJ whole genome shotgun (WGS) entry which is preliminary data.</text>
</comment>
<evidence type="ECO:0000313" key="4">
    <source>
        <dbReference type="Proteomes" id="UP001278766"/>
    </source>
</evidence>
<organism evidence="3 4">
    <name type="scientific">Chaetomium fimeti</name>
    <dbReference type="NCBI Taxonomy" id="1854472"/>
    <lineage>
        <taxon>Eukaryota</taxon>
        <taxon>Fungi</taxon>
        <taxon>Dikarya</taxon>
        <taxon>Ascomycota</taxon>
        <taxon>Pezizomycotina</taxon>
        <taxon>Sordariomycetes</taxon>
        <taxon>Sordariomycetidae</taxon>
        <taxon>Sordariales</taxon>
        <taxon>Chaetomiaceae</taxon>
        <taxon>Chaetomium</taxon>
    </lineage>
</organism>
<dbReference type="GeneID" id="87845031"/>
<feature type="compositionally biased region" description="Low complexity" evidence="1">
    <location>
        <begin position="63"/>
        <end position="74"/>
    </location>
</feature>
<dbReference type="AlphaFoldDB" id="A0AAE0LSV4"/>
<feature type="compositionally biased region" description="Gly residues" evidence="1">
    <location>
        <begin position="161"/>
        <end position="176"/>
    </location>
</feature>
<feature type="compositionally biased region" description="Basic residues" evidence="1">
    <location>
        <begin position="29"/>
        <end position="42"/>
    </location>
</feature>
<evidence type="ECO:0000313" key="3">
    <source>
        <dbReference type="EMBL" id="KAK3296267.1"/>
    </source>
</evidence>
<dbReference type="InterPro" id="IPR039914">
    <property type="entry name" value="SRP9-like"/>
</dbReference>
<proteinExistence type="predicted"/>
<reference evidence="3" key="1">
    <citation type="journal article" date="2023" name="Mol. Phylogenet. Evol.">
        <title>Genome-scale phylogeny and comparative genomics of the fungal order Sordariales.</title>
        <authorList>
            <person name="Hensen N."/>
            <person name="Bonometti L."/>
            <person name="Westerberg I."/>
            <person name="Brannstrom I.O."/>
            <person name="Guillou S."/>
            <person name="Cros-Aarteil S."/>
            <person name="Calhoun S."/>
            <person name="Haridas S."/>
            <person name="Kuo A."/>
            <person name="Mondo S."/>
            <person name="Pangilinan J."/>
            <person name="Riley R."/>
            <person name="LaButti K."/>
            <person name="Andreopoulos B."/>
            <person name="Lipzen A."/>
            <person name="Chen C."/>
            <person name="Yan M."/>
            <person name="Daum C."/>
            <person name="Ng V."/>
            <person name="Clum A."/>
            <person name="Steindorff A."/>
            <person name="Ohm R.A."/>
            <person name="Martin F."/>
            <person name="Silar P."/>
            <person name="Natvig D.O."/>
            <person name="Lalanne C."/>
            <person name="Gautier V."/>
            <person name="Ament-Velasquez S.L."/>
            <person name="Kruys A."/>
            <person name="Hutchinson M.I."/>
            <person name="Powell A.J."/>
            <person name="Barry K."/>
            <person name="Miller A.N."/>
            <person name="Grigoriev I.V."/>
            <person name="Debuchy R."/>
            <person name="Gladieux P."/>
            <person name="Hiltunen Thoren M."/>
            <person name="Johannesson H."/>
        </authorList>
    </citation>
    <scope>NUCLEOTIDE SEQUENCE</scope>
    <source>
        <strain evidence="3">CBS 168.71</strain>
    </source>
</reference>
<dbReference type="RefSeq" id="XP_062659781.1">
    <property type="nucleotide sequence ID" value="XM_062808083.1"/>
</dbReference>
<protein>
    <submittedName>
        <fullName evidence="3">Signal recognition particle 9 kDa protein-domain-containing protein</fullName>
    </submittedName>
</protein>
<dbReference type="InterPro" id="IPR039432">
    <property type="entry name" value="SRP9_dom"/>
</dbReference>
<evidence type="ECO:0000259" key="2">
    <source>
        <dbReference type="Pfam" id="PF05486"/>
    </source>
</evidence>
<dbReference type="Pfam" id="PF05486">
    <property type="entry name" value="SRP9-21"/>
    <property type="match status" value="1"/>
</dbReference>
<feature type="domain" description="SRP9" evidence="2">
    <location>
        <begin position="6"/>
        <end position="118"/>
    </location>
</feature>
<name>A0AAE0LSV4_9PEZI</name>
<evidence type="ECO:0000256" key="1">
    <source>
        <dbReference type="SAM" id="MobiDB-lite"/>
    </source>
</evidence>
<dbReference type="GO" id="GO:0006614">
    <property type="term" value="P:SRP-dependent cotranslational protein targeting to membrane"/>
    <property type="evidence" value="ECO:0007669"/>
    <property type="project" value="InterPro"/>
</dbReference>
<accession>A0AAE0LSV4</accession>
<sequence length="197" mass="20053">MPYYAKSEDWLHQSALLLQARPSTTRITTRYHLKPARRVPKPKKSDATTTSTTAQTPAPPAQKQPAVQPAQADAKPPRGHLVLKTYDPHSGVTLKYKTSKAAEVTRLVQMLGTLGRGMAGLAAEPVAAAAAAAVGGEDEVMVDVAGAEVEGGSGVQTPAAVGGGAGGAGAGVGAGGKEQQQQQQGGGGGKKKKRGKK</sequence>
<gene>
    <name evidence="3" type="ORF">B0H64DRAFT_475100</name>
</gene>
<feature type="region of interest" description="Disordered" evidence="1">
    <location>
        <begin position="21"/>
        <end position="85"/>
    </location>
</feature>
<dbReference type="PANTHER" id="PTHR12834">
    <property type="entry name" value="SIGNAL RECOGNITION PARTICLE 9 KDA PROTEIN"/>
    <property type="match status" value="1"/>
</dbReference>
<dbReference type="EMBL" id="JAUEPN010000004">
    <property type="protein sequence ID" value="KAK3296267.1"/>
    <property type="molecule type" value="Genomic_DNA"/>
</dbReference>
<feature type="compositionally biased region" description="Low complexity" evidence="1">
    <location>
        <begin position="47"/>
        <end position="56"/>
    </location>
</feature>
<feature type="region of interest" description="Disordered" evidence="1">
    <location>
        <begin position="155"/>
        <end position="197"/>
    </location>
</feature>
<dbReference type="GO" id="GO:0005786">
    <property type="term" value="C:signal recognition particle, endoplasmic reticulum targeting"/>
    <property type="evidence" value="ECO:0007669"/>
    <property type="project" value="TreeGrafter"/>
</dbReference>
<dbReference type="PANTHER" id="PTHR12834:SF12">
    <property type="entry name" value="SIGNAL RECOGNITION PARTICLE 9 KDA PROTEIN"/>
    <property type="match status" value="1"/>
</dbReference>
<dbReference type="Proteomes" id="UP001278766">
    <property type="component" value="Unassembled WGS sequence"/>
</dbReference>
<keyword evidence="4" id="KW-1185">Reference proteome</keyword>
<reference evidence="3" key="2">
    <citation type="submission" date="2023-06" db="EMBL/GenBank/DDBJ databases">
        <authorList>
            <consortium name="Lawrence Berkeley National Laboratory"/>
            <person name="Haridas S."/>
            <person name="Hensen N."/>
            <person name="Bonometti L."/>
            <person name="Westerberg I."/>
            <person name="Brannstrom I.O."/>
            <person name="Guillou S."/>
            <person name="Cros-Aarteil S."/>
            <person name="Calhoun S."/>
            <person name="Kuo A."/>
            <person name="Mondo S."/>
            <person name="Pangilinan J."/>
            <person name="Riley R."/>
            <person name="Labutti K."/>
            <person name="Andreopoulos B."/>
            <person name="Lipzen A."/>
            <person name="Chen C."/>
            <person name="Yanf M."/>
            <person name="Daum C."/>
            <person name="Ng V."/>
            <person name="Clum A."/>
            <person name="Steindorff A."/>
            <person name="Ohm R."/>
            <person name="Martin F."/>
            <person name="Silar P."/>
            <person name="Natvig D."/>
            <person name="Lalanne C."/>
            <person name="Gautier V."/>
            <person name="Ament-Velasquez S.L."/>
            <person name="Kruys A."/>
            <person name="Hutchinson M.I."/>
            <person name="Powell A.J."/>
            <person name="Barry K."/>
            <person name="Miller A.N."/>
            <person name="Grigoriev I.V."/>
            <person name="Debuchy R."/>
            <person name="Gladieux P."/>
            <person name="Thoren M.H."/>
            <person name="Johannesson H."/>
        </authorList>
    </citation>
    <scope>NUCLEOTIDE SEQUENCE</scope>
    <source>
        <strain evidence="3">CBS 168.71</strain>
    </source>
</reference>